<dbReference type="GO" id="GO:0035556">
    <property type="term" value="P:intracellular signal transduction"/>
    <property type="evidence" value="ECO:0000318"/>
    <property type="project" value="GO_Central"/>
</dbReference>
<sequence>MCKGWCLVAVDLWSDIIRSDEEDGDGFRDVPQVEVYQRRKKLEKPSAAENLAWSVKGVRTSFINGPKRDSWTRSLSTRGRESIAVGAYVNNQPQKKHVRRKKPAIPKGKGVKAPDLQKEKEYFHEVDAFELVEESPSPKTKNASTWINGEQVVPEVPHLATRLEKWLISKKLNRPCGPSSTLSKILERTPANASASNSSIFRLIQSGDDSLDAEDVPSVRKIKTEEIDLEDELKRLSLTSDLASSHLDYEKPFLDLLSACGQMRPSNFMEVFSKFCEPESIVKIGEGTYGEAFRAGPSVCKIVPIDGDFTVNGEIQKRADELLEEVILSWTLNQLREQETEAQNLCPTFIRTQDIKVCQGPYDPILVKAWEEWDAKNGSENDHPDFPEKQVNTLFTLLDFTKCYVMFVLEHGGKDLEGFVLLNFDEARSLLVQVTAGLAVAEAAFEFEHRDLHWGNILLSRNNSSTLPFIVEGKQVFVKTFGVQISIIDFTLSRINTGEKILFLDLTADPYLFKGPKGDKQSETYRKMKAVTKDSWEGHFARTNVLWLIYLVDLLLTKKSFERSSKDERELRSLKQRMEKYKSAKEALSDPFFSDMLLDQIS</sequence>
<dbReference type="SMART" id="SM01331">
    <property type="entry name" value="DUF3635"/>
    <property type="match status" value="1"/>
</dbReference>
<dbReference type="EC" id="2.7.11.1" evidence="3"/>
<protein>
    <recommendedName>
        <fullName evidence="3">non-specific serine/threonine protein kinase</fullName>
        <ecNumber evidence="3">2.7.11.1</ecNumber>
    </recommendedName>
</protein>
<dbReference type="PANTHER" id="PTHR24419:SF18">
    <property type="entry name" value="SERINE_THREONINE-PROTEIN KINASE HASPIN"/>
    <property type="match status" value="1"/>
</dbReference>
<evidence type="ECO:0000256" key="12">
    <source>
        <dbReference type="ARBA" id="ARBA00048679"/>
    </source>
</evidence>
<dbReference type="PANTHER" id="PTHR24419">
    <property type="entry name" value="INTERLEUKIN-1 RECEPTOR-ASSOCIATED KINASE"/>
    <property type="match status" value="1"/>
</dbReference>
<evidence type="ECO:0000256" key="4">
    <source>
        <dbReference type="ARBA" id="ARBA00022454"/>
    </source>
</evidence>
<comment type="catalytic activity">
    <reaction evidence="12">
        <text>L-seryl-[protein] + ATP = O-phospho-L-seryl-[protein] + ADP + H(+)</text>
        <dbReference type="Rhea" id="RHEA:17989"/>
        <dbReference type="Rhea" id="RHEA-COMP:9863"/>
        <dbReference type="Rhea" id="RHEA-COMP:11604"/>
        <dbReference type="ChEBI" id="CHEBI:15378"/>
        <dbReference type="ChEBI" id="CHEBI:29999"/>
        <dbReference type="ChEBI" id="CHEBI:30616"/>
        <dbReference type="ChEBI" id="CHEBI:83421"/>
        <dbReference type="ChEBI" id="CHEBI:456216"/>
        <dbReference type="EC" id="2.7.11.1"/>
    </reaction>
</comment>
<evidence type="ECO:0000259" key="14">
    <source>
        <dbReference type="PROSITE" id="PS50011"/>
    </source>
</evidence>
<feature type="region of interest" description="Disordered" evidence="13">
    <location>
        <begin position="93"/>
        <end position="113"/>
    </location>
</feature>
<keyword evidence="8" id="KW-0547">Nucleotide-binding</keyword>
<keyword evidence="4" id="KW-0158">Chromosome</keyword>
<evidence type="ECO:0000256" key="9">
    <source>
        <dbReference type="ARBA" id="ARBA00022777"/>
    </source>
</evidence>
<keyword evidence="7" id="KW-0808">Transferase</keyword>
<evidence type="ECO:0000256" key="6">
    <source>
        <dbReference type="ARBA" id="ARBA00022527"/>
    </source>
</evidence>
<gene>
    <name evidence="15" type="primary">BnaCnng06920D</name>
    <name evidence="15" type="ORF">GSBRNA2T00051577001</name>
</gene>
<dbReference type="Gramene" id="CDY32183">
    <property type="protein sequence ID" value="CDY32183"/>
    <property type="gene ID" value="GSBRNA2T00051577001"/>
</dbReference>
<dbReference type="Gene3D" id="3.30.200.20">
    <property type="entry name" value="Phosphorylase Kinase, domain 1"/>
    <property type="match status" value="1"/>
</dbReference>
<dbReference type="Pfam" id="PF12330">
    <property type="entry name" value="Haspin_kinase"/>
    <property type="match status" value="1"/>
</dbReference>
<dbReference type="STRING" id="3708.A0A078H5U9"/>
<dbReference type="PaxDb" id="3708-A0A078H5U9"/>
<dbReference type="PROSITE" id="PS50011">
    <property type="entry name" value="PROTEIN_KINASE_DOM"/>
    <property type="match status" value="1"/>
</dbReference>
<dbReference type="GO" id="GO:0072354">
    <property type="term" value="F:histone H3T3 kinase activity"/>
    <property type="evidence" value="ECO:0000318"/>
    <property type="project" value="GO_Central"/>
</dbReference>
<feature type="domain" description="Protein kinase" evidence="14">
    <location>
        <begin position="278"/>
        <end position="602"/>
    </location>
</feature>
<evidence type="ECO:0000256" key="5">
    <source>
        <dbReference type="ARBA" id="ARBA00022490"/>
    </source>
</evidence>
<dbReference type="InterPro" id="IPR011009">
    <property type="entry name" value="Kinase-like_dom_sf"/>
</dbReference>
<evidence type="ECO:0000256" key="10">
    <source>
        <dbReference type="ARBA" id="ARBA00022840"/>
    </source>
</evidence>
<evidence type="ECO:0000256" key="1">
    <source>
        <dbReference type="ARBA" id="ARBA00004286"/>
    </source>
</evidence>
<organism evidence="15 16">
    <name type="scientific">Brassica napus</name>
    <name type="common">Rape</name>
    <dbReference type="NCBI Taxonomy" id="3708"/>
    <lineage>
        <taxon>Eukaryota</taxon>
        <taxon>Viridiplantae</taxon>
        <taxon>Streptophyta</taxon>
        <taxon>Embryophyta</taxon>
        <taxon>Tracheophyta</taxon>
        <taxon>Spermatophyta</taxon>
        <taxon>Magnoliopsida</taxon>
        <taxon>eudicotyledons</taxon>
        <taxon>Gunneridae</taxon>
        <taxon>Pentapetalae</taxon>
        <taxon>rosids</taxon>
        <taxon>malvids</taxon>
        <taxon>Brassicales</taxon>
        <taxon>Brassicaceae</taxon>
        <taxon>Brassiceae</taxon>
        <taxon>Brassica</taxon>
    </lineage>
</organism>
<keyword evidence="9" id="KW-0418">Kinase</keyword>
<dbReference type="SUPFAM" id="SSF56112">
    <property type="entry name" value="Protein kinase-like (PK-like)"/>
    <property type="match status" value="1"/>
</dbReference>
<dbReference type="EMBL" id="LK032288">
    <property type="protein sequence ID" value="CDY32183.1"/>
    <property type="molecule type" value="Genomic_DNA"/>
</dbReference>
<dbReference type="InterPro" id="IPR000719">
    <property type="entry name" value="Prot_kinase_dom"/>
</dbReference>
<evidence type="ECO:0000256" key="7">
    <source>
        <dbReference type="ARBA" id="ARBA00022679"/>
    </source>
</evidence>
<proteinExistence type="predicted"/>
<dbReference type="InterPro" id="IPR024604">
    <property type="entry name" value="GSG2_C"/>
</dbReference>
<dbReference type="FunFam" id="3.30.200.20:FF:000605">
    <property type="entry name" value="Serine/threonine-protein kinase haspin-like protein"/>
    <property type="match status" value="1"/>
</dbReference>
<dbReference type="GO" id="GO:0000278">
    <property type="term" value="P:mitotic cell cycle"/>
    <property type="evidence" value="ECO:0000318"/>
    <property type="project" value="GO_Central"/>
</dbReference>
<evidence type="ECO:0000313" key="16">
    <source>
        <dbReference type="Proteomes" id="UP000028999"/>
    </source>
</evidence>
<dbReference type="Gene3D" id="1.10.510.10">
    <property type="entry name" value="Transferase(Phosphotransferase) domain 1"/>
    <property type="match status" value="1"/>
</dbReference>
<evidence type="ECO:0000256" key="11">
    <source>
        <dbReference type="ARBA" id="ARBA00047899"/>
    </source>
</evidence>
<accession>A0A078H5U9</accession>
<dbReference type="GO" id="GO:0005737">
    <property type="term" value="C:cytoplasm"/>
    <property type="evidence" value="ECO:0000318"/>
    <property type="project" value="GO_Central"/>
</dbReference>
<keyword evidence="6" id="KW-0723">Serine/threonine-protein kinase</keyword>
<dbReference type="FunFam" id="1.10.510.10:FF:000401">
    <property type="entry name" value="serine/threonine-protein kinase haspin"/>
    <property type="match status" value="1"/>
</dbReference>
<evidence type="ECO:0000256" key="13">
    <source>
        <dbReference type="SAM" id="MobiDB-lite"/>
    </source>
</evidence>
<evidence type="ECO:0000256" key="3">
    <source>
        <dbReference type="ARBA" id="ARBA00012513"/>
    </source>
</evidence>
<dbReference type="SMART" id="SM00220">
    <property type="entry name" value="S_TKc"/>
    <property type="match status" value="1"/>
</dbReference>
<comment type="subcellular location">
    <subcellularLocation>
        <location evidence="1">Chromosome</location>
    </subcellularLocation>
    <subcellularLocation>
        <location evidence="2">Cytoplasm</location>
    </subcellularLocation>
</comment>
<dbReference type="GO" id="GO:0005694">
    <property type="term" value="C:chromosome"/>
    <property type="evidence" value="ECO:0007669"/>
    <property type="project" value="UniProtKB-SubCell"/>
</dbReference>
<evidence type="ECO:0000313" key="15">
    <source>
        <dbReference type="EMBL" id="CDY32183.1"/>
    </source>
</evidence>
<keyword evidence="5" id="KW-0963">Cytoplasm</keyword>
<keyword evidence="10" id="KW-0067">ATP-binding</keyword>
<dbReference type="GO" id="GO:0005524">
    <property type="term" value="F:ATP binding"/>
    <property type="evidence" value="ECO:0007669"/>
    <property type="project" value="UniProtKB-KW"/>
</dbReference>
<evidence type="ECO:0000256" key="8">
    <source>
        <dbReference type="ARBA" id="ARBA00022741"/>
    </source>
</evidence>
<dbReference type="Proteomes" id="UP000028999">
    <property type="component" value="Unassembled WGS sequence"/>
</dbReference>
<dbReference type="OMA" id="DYWEGSF"/>
<reference evidence="15 16" key="1">
    <citation type="journal article" date="2014" name="Science">
        <title>Plant genetics. Early allopolyploid evolution in the post-Neolithic Brassica napus oilseed genome.</title>
        <authorList>
            <person name="Chalhoub B."/>
            <person name="Denoeud F."/>
            <person name="Liu S."/>
            <person name="Parkin I.A."/>
            <person name="Tang H."/>
            <person name="Wang X."/>
            <person name="Chiquet J."/>
            <person name="Belcram H."/>
            <person name="Tong C."/>
            <person name="Samans B."/>
            <person name="Correa M."/>
            <person name="Da Silva C."/>
            <person name="Just J."/>
            <person name="Falentin C."/>
            <person name="Koh C.S."/>
            <person name="Le Clainche I."/>
            <person name="Bernard M."/>
            <person name="Bento P."/>
            <person name="Noel B."/>
            <person name="Labadie K."/>
            <person name="Alberti A."/>
            <person name="Charles M."/>
            <person name="Arnaud D."/>
            <person name="Guo H."/>
            <person name="Daviaud C."/>
            <person name="Alamery S."/>
            <person name="Jabbari K."/>
            <person name="Zhao M."/>
            <person name="Edger P.P."/>
            <person name="Chelaifa H."/>
            <person name="Tack D."/>
            <person name="Lassalle G."/>
            <person name="Mestiri I."/>
            <person name="Schnel N."/>
            <person name="Le Paslier M.C."/>
            <person name="Fan G."/>
            <person name="Renault V."/>
            <person name="Bayer P.E."/>
            <person name="Golicz A.A."/>
            <person name="Manoli S."/>
            <person name="Lee T.H."/>
            <person name="Thi V.H."/>
            <person name="Chalabi S."/>
            <person name="Hu Q."/>
            <person name="Fan C."/>
            <person name="Tollenaere R."/>
            <person name="Lu Y."/>
            <person name="Battail C."/>
            <person name="Shen J."/>
            <person name="Sidebottom C.H."/>
            <person name="Wang X."/>
            <person name="Canaguier A."/>
            <person name="Chauveau A."/>
            <person name="Berard A."/>
            <person name="Deniot G."/>
            <person name="Guan M."/>
            <person name="Liu Z."/>
            <person name="Sun F."/>
            <person name="Lim Y.P."/>
            <person name="Lyons E."/>
            <person name="Town C.D."/>
            <person name="Bancroft I."/>
            <person name="Wang X."/>
            <person name="Meng J."/>
            <person name="Ma J."/>
            <person name="Pires J.C."/>
            <person name="King G.J."/>
            <person name="Brunel D."/>
            <person name="Delourme R."/>
            <person name="Renard M."/>
            <person name="Aury J.M."/>
            <person name="Adams K.L."/>
            <person name="Batley J."/>
            <person name="Snowdon R.J."/>
            <person name="Tost J."/>
            <person name="Edwards D."/>
            <person name="Zhou Y."/>
            <person name="Hua W."/>
            <person name="Sharpe A.G."/>
            <person name="Paterson A.H."/>
            <person name="Guan C."/>
            <person name="Wincker P."/>
        </authorList>
    </citation>
    <scope>NUCLEOTIDE SEQUENCE [LARGE SCALE GENOMIC DNA]</scope>
    <source>
        <strain evidence="16">cv. Darmor-bzh</strain>
    </source>
</reference>
<feature type="compositionally biased region" description="Basic residues" evidence="13">
    <location>
        <begin position="94"/>
        <end position="104"/>
    </location>
</feature>
<name>A0A078H5U9_BRANA</name>
<evidence type="ECO:0000256" key="2">
    <source>
        <dbReference type="ARBA" id="ARBA00004496"/>
    </source>
</evidence>
<comment type="catalytic activity">
    <reaction evidence="11">
        <text>L-threonyl-[protein] + ATP = O-phospho-L-threonyl-[protein] + ADP + H(+)</text>
        <dbReference type="Rhea" id="RHEA:46608"/>
        <dbReference type="Rhea" id="RHEA-COMP:11060"/>
        <dbReference type="Rhea" id="RHEA-COMP:11605"/>
        <dbReference type="ChEBI" id="CHEBI:15378"/>
        <dbReference type="ChEBI" id="CHEBI:30013"/>
        <dbReference type="ChEBI" id="CHEBI:30616"/>
        <dbReference type="ChEBI" id="CHEBI:61977"/>
        <dbReference type="ChEBI" id="CHEBI:456216"/>
        <dbReference type="EC" id="2.7.11.1"/>
    </reaction>
</comment>
<keyword evidence="16" id="KW-1185">Reference proteome</keyword>
<dbReference type="GO" id="GO:0005634">
    <property type="term" value="C:nucleus"/>
    <property type="evidence" value="ECO:0000318"/>
    <property type="project" value="GO_Central"/>
</dbReference>
<dbReference type="AlphaFoldDB" id="A0A078H5U9"/>